<keyword evidence="1" id="KW-0472">Membrane</keyword>
<dbReference type="EMBL" id="MK072183">
    <property type="protein sequence ID" value="AYV79793.1"/>
    <property type="molecule type" value="Genomic_DNA"/>
</dbReference>
<protein>
    <submittedName>
        <fullName evidence="2">Uncharacterized protein</fullName>
    </submittedName>
</protein>
<organism evidence="2">
    <name type="scientific">Faunusvirus sp</name>
    <dbReference type="NCBI Taxonomy" id="2487766"/>
    <lineage>
        <taxon>Viruses</taxon>
        <taxon>Varidnaviria</taxon>
        <taxon>Bamfordvirae</taxon>
        <taxon>Nucleocytoviricota</taxon>
        <taxon>Megaviricetes</taxon>
        <taxon>Imitervirales</taxon>
        <taxon>Mimiviridae</taxon>
    </lineage>
</organism>
<evidence type="ECO:0000313" key="2">
    <source>
        <dbReference type="EMBL" id="AYV79793.1"/>
    </source>
</evidence>
<gene>
    <name evidence="2" type="ORF">Faunusvirus52_10</name>
</gene>
<feature type="transmembrane region" description="Helical" evidence="1">
    <location>
        <begin position="7"/>
        <end position="27"/>
    </location>
</feature>
<feature type="transmembrane region" description="Helical" evidence="1">
    <location>
        <begin position="39"/>
        <end position="59"/>
    </location>
</feature>
<proteinExistence type="predicted"/>
<name>A0A3G5A1Q9_9VIRU</name>
<sequence>MGLVGTYIAEMTIIPIILYCTMLFISYETAASNILLNKLLLFVGIFLLQMFITVCDKAANKCKINGREIANNSLITAAVAVIGYSLYIDCFLMAGSKYYIDLLRTSKISGCAIITAIIATTLGVYKLCDGVVRGYTC</sequence>
<feature type="transmembrane region" description="Helical" evidence="1">
    <location>
        <begin position="71"/>
        <end position="94"/>
    </location>
</feature>
<keyword evidence="1" id="KW-1133">Transmembrane helix</keyword>
<feature type="transmembrane region" description="Helical" evidence="1">
    <location>
        <begin position="106"/>
        <end position="125"/>
    </location>
</feature>
<accession>A0A3G5A1Q9</accession>
<evidence type="ECO:0000256" key="1">
    <source>
        <dbReference type="SAM" id="Phobius"/>
    </source>
</evidence>
<reference evidence="2" key="1">
    <citation type="submission" date="2018-10" db="EMBL/GenBank/DDBJ databases">
        <title>Hidden diversity of soil giant viruses.</title>
        <authorList>
            <person name="Schulz F."/>
            <person name="Alteio L."/>
            <person name="Goudeau D."/>
            <person name="Ryan E.M."/>
            <person name="Malmstrom R.R."/>
            <person name="Blanchard J."/>
            <person name="Woyke T."/>
        </authorList>
    </citation>
    <scope>NUCLEOTIDE SEQUENCE</scope>
    <source>
        <strain evidence="2">FNV1</strain>
    </source>
</reference>
<keyword evidence="1" id="KW-0812">Transmembrane</keyword>